<accession>A0ACC1LLV2</accession>
<sequence>MAGIAREAAVVSLPPATAPCSPTLRRRQDLSWFRNRPKSPTHGDTAASSKMLAQNLPPVPPSAYNANPTSGSGQLEETSTTPKLEQSATNGVSRMFSSLKRKGGRQRSSADREYLDQLITQPPLSSADGHLRRRAYSYNGQHVDTIYQTMAAPRIPSPRISGEERRRGIDPSVNKATARLLTVFPDVAGELSGLQDF</sequence>
<feature type="non-terminal residue" evidence="1">
    <location>
        <position position="197"/>
    </location>
</feature>
<gene>
    <name evidence="1" type="ORF">H4S07_001968</name>
</gene>
<organism evidence="1 2">
    <name type="scientific">Coemansia furcata</name>
    <dbReference type="NCBI Taxonomy" id="417177"/>
    <lineage>
        <taxon>Eukaryota</taxon>
        <taxon>Fungi</taxon>
        <taxon>Fungi incertae sedis</taxon>
        <taxon>Zoopagomycota</taxon>
        <taxon>Kickxellomycotina</taxon>
        <taxon>Kickxellomycetes</taxon>
        <taxon>Kickxellales</taxon>
        <taxon>Kickxellaceae</taxon>
        <taxon>Coemansia</taxon>
    </lineage>
</organism>
<comment type="caution">
    <text evidence="1">The sequence shown here is derived from an EMBL/GenBank/DDBJ whole genome shotgun (WGS) entry which is preliminary data.</text>
</comment>
<proteinExistence type="predicted"/>
<name>A0ACC1LLV2_9FUNG</name>
<reference evidence="1" key="1">
    <citation type="submission" date="2022-07" db="EMBL/GenBank/DDBJ databases">
        <title>Phylogenomic reconstructions and comparative analyses of Kickxellomycotina fungi.</title>
        <authorList>
            <person name="Reynolds N.K."/>
            <person name="Stajich J.E."/>
            <person name="Barry K."/>
            <person name="Grigoriev I.V."/>
            <person name="Crous P."/>
            <person name="Smith M.E."/>
        </authorList>
    </citation>
    <scope>NUCLEOTIDE SEQUENCE</scope>
    <source>
        <strain evidence="1">CBS 102833</strain>
    </source>
</reference>
<keyword evidence="2" id="KW-1185">Reference proteome</keyword>
<dbReference type="EMBL" id="JANBUP010000402">
    <property type="protein sequence ID" value="KAJ2811587.1"/>
    <property type="molecule type" value="Genomic_DNA"/>
</dbReference>
<evidence type="ECO:0000313" key="2">
    <source>
        <dbReference type="Proteomes" id="UP001140096"/>
    </source>
</evidence>
<dbReference type="Proteomes" id="UP001140096">
    <property type="component" value="Unassembled WGS sequence"/>
</dbReference>
<evidence type="ECO:0000313" key="1">
    <source>
        <dbReference type="EMBL" id="KAJ2811587.1"/>
    </source>
</evidence>
<protein>
    <submittedName>
        <fullName evidence="1">Uncharacterized protein</fullName>
    </submittedName>
</protein>